<gene>
    <name evidence="3" type="ORF">M8T91_09115</name>
</gene>
<protein>
    <submittedName>
        <fullName evidence="3">Flavin reductase family protein</fullName>
    </submittedName>
</protein>
<organism evidence="3 4">
    <name type="scientific">Microbulbifer spongiae</name>
    <dbReference type="NCBI Taxonomy" id="2944933"/>
    <lineage>
        <taxon>Bacteria</taxon>
        <taxon>Pseudomonadati</taxon>
        <taxon>Pseudomonadota</taxon>
        <taxon>Gammaproteobacteria</taxon>
        <taxon>Cellvibrionales</taxon>
        <taxon>Microbulbiferaceae</taxon>
        <taxon>Microbulbifer</taxon>
    </lineage>
</organism>
<name>A0ABY9EGY5_9GAMM</name>
<dbReference type="Pfam" id="PF01613">
    <property type="entry name" value="Flavin_Reduct"/>
    <property type="match status" value="1"/>
</dbReference>
<evidence type="ECO:0000259" key="2">
    <source>
        <dbReference type="SMART" id="SM00903"/>
    </source>
</evidence>
<accession>A0ABY9EGY5</accession>
<dbReference type="PANTHER" id="PTHR30466">
    <property type="entry name" value="FLAVIN REDUCTASE"/>
    <property type="match status" value="1"/>
</dbReference>
<evidence type="ECO:0000313" key="4">
    <source>
        <dbReference type="Proteomes" id="UP001321520"/>
    </source>
</evidence>
<dbReference type="PANTHER" id="PTHR30466:SF1">
    <property type="entry name" value="FMN REDUCTASE (NADH) RUTF"/>
    <property type="match status" value="1"/>
</dbReference>
<sequence length="167" mass="18111">MASQDLDIDVGKAMKLGMRRLASGVCILSTKCAEGTPFAMTVSSVTSVSDTPPSLLVCVNNTTSTGEVLRKGVPFCINVLSYNQELISRYCASSGSKNMRFSDSRWKHVSSNGVPYLEGAQAVFFCEQDKTILYNTHDIVIGRIQEVLVEAGPVSSLIYLDGSYQQP</sequence>
<dbReference type="SUPFAM" id="SSF50475">
    <property type="entry name" value="FMN-binding split barrel"/>
    <property type="match status" value="1"/>
</dbReference>
<evidence type="ECO:0000256" key="1">
    <source>
        <dbReference type="ARBA" id="ARBA00023002"/>
    </source>
</evidence>
<feature type="domain" description="Flavin reductase like" evidence="2">
    <location>
        <begin position="18"/>
        <end position="166"/>
    </location>
</feature>
<proteinExistence type="predicted"/>
<dbReference type="InterPro" id="IPR002563">
    <property type="entry name" value="Flavin_Rdtase-like_dom"/>
</dbReference>
<dbReference type="EMBL" id="CP098023">
    <property type="protein sequence ID" value="WKD51562.1"/>
    <property type="molecule type" value="Genomic_DNA"/>
</dbReference>
<dbReference type="InterPro" id="IPR050268">
    <property type="entry name" value="NADH-dep_flavin_reductase"/>
</dbReference>
<evidence type="ECO:0000313" key="3">
    <source>
        <dbReference type="EMBL" id="WKD51562.1"/>
    </source>
</evidence>
<keyword evidence="1" id="KW-0560">Oxidoreductase</keyword>
<reference evidence="3 4" key="1">
    <citation type="submission" date="2022-05" db="EMBL/GenBank/DDBJ databases">
        <title>Microbulbifer sp. nov., isolated from sponge.</title>
        <authorList>
            <person name="Gao L."/>
        </authorList>
    </citation>
    <scope>NUCLEOTIDE SEQUENCE [LARGE SCALE GENOMIC DNA]</scope>
    <source>
        <strain evidence="3 4">MI-G</strain>
    </source>
</reference>
<dbReference type="Gene3D" id="2.30.110.10">
    <property type="entry name" value="Electron Transport, Fmn-binding Protein, Chain A"/>
    <property type="match status" value="1"/>
</dbReference>
<dbReference type="InterPro" id="IPR012349">
    <property type="entry name" value="Split_barrel_FMN-bd"/>
</dbReference>
<dbReference type="Proteomes" id="UP001321520">
    <property type="component" value="Chromosome"/>
</dbReference>
<dbReference type="RefSeq" id="WP_301418950.1">
    <property type="nucleotide sequence ID" value="NZ_CP098023.1"/>
</dbReference>
<dbReference type="SMART" id="SM00903">
    <property type="entry name" value="Flavin_Reduct"/>
    <property type="match status" value="1"/>
</dbReference>
<keyword evidence="4" id="KW-1185">Reference proteome</keyword>